<accession>A0A942SW69</accession>
<proteinExistence type="predicted"/>
<organism evidence="2">
    <name type="scientific">Neobacillus citreus</name>
    <dbReference type="NCBI Taxonomy" id="2833578"/>
    <lineage>
        <taxon>Bacteria</taxon>
        <taxon>Bacillati</taxon>
        <taxon>Bacillota</taxon>
        <taxon>Bacilli</taxon>
        <taxon>Bacillales</taxon>
        <taxon>Bacillaceae</taxon>
        <taxon>Neobacillus</taxon>
    </lineage>
</organism>
<keyword evidence="4" id="KW-1185">Reference proteome</keyword>
<dbReference type="AlphaFoldDB" id="A0A942SW69"/>
<feature type="transmembrane region" description="Helical" evidence="1">
    <location>
        <begin position="20"/>
        <end position="38"/>
    </location>
</feature>
<evidence type="ECO:0000313" key="4">
    <source>
        <dbReference type="Proteomes" id="UP000677265"/>
    </source>
</evidence>
<dbReference type="EMBL" id="JAGYPE020000012">
    <property type="protein sequence ID" value="MCH6265742.1"/>
    <property type="molecule type" value="Genomic_DNA"/>
</dbReference>
<dbReference type="Pfam" id="PF14036">
    <property type="entry name" value="YlaH"/>
    <property type="match status" value="1"/>
</dbReference>
<evidence type="ECO:0000256" key="1">
    <source>
        <dbReference type="SAM" id="Phobius"/>
    </source>
</evidence>
<dbReference type="RefSeq" id="WP_213140880.1">
    <property type="nucleotide sequence ID" value="NZ_JAGYPE020000012.1"/>
</dbReference>
<reference evidence="2" key="1">
    <citation type="submission" date="2021-05" db="EMBL/GenBank/DDBJ databases">
        <title>Novel Bacillus species.</title>
        <authorList>
            <person name="Liu G."/>
        </authorList>
    </citation>
    <scope>NUCLEOTIDE SEQUENCE</scope>
    <source>
        <strain evidence="2 4">FJAT-50051</strain>
    </source>
</reference>
<feature type="transmembrane region" description="Helical" evidence="1">
    <location>
        <begin position="50"/>
        <end position="69"/>
    </location>
</feature>
<keyword evidence="1" id="KW-1133">Transmembrane helix</keyword>
<dbReference type="EMBL" id="JAGYPE010000001">
    <property type="protein sequence ID" value="MBS4180977.1"/>
    <property type="molecule type" value="Genomic_DNA"/>
</dbReference>
<comment type="caution">
    <text evidence="2">The sequence shown here is derived from an EMBL/GenBank/DDBJ whole genome shotgun (WGS) entry which is preliminary data.</text>
</comment>
<feature type="transmembrane region" description="Helical" evidence="1">
    <location>
        <begin position="75"/>
        <end position="91"/>
    </location>
</feature>
<sequence length="101" mass="11427">MEGFSPTLRFFMQLTDVKTAVWLQFIYIVILAVVVYKLGYAKKLPLLKNVVIYTCLVIGCLVLLILSYALPVAEALAVSALILIIYKIRLYQSKKQQSEAK</sequence>
<evidence type="ECO:0000313" key="2">
    <source>
        <dbReference type="EMBL" id="MBS4180977.1"/>
    </source>
</evidence>
<dbReference type="Proteomes" id="UP000677265">
    <property type="component" value="Unassembled WGS sequence"/>
</dbReference>
<keyword evidence="1" id="KW-0812">Transmembrane</keyword>
<evidence type="ECO:0000313" key="3">
    <source>
        <dbReference type="EMBL" id="MCH6265742.1"/>
    </source>
</evidence>
<name>A0A942SW69_9BACI</name>
<gene>
    <name evidence="3" type="ORF">KHB02_009360</name>
    <name evidence="2" type="ORF">KHB02_06150</name>
</gene>
<dbReference type="InterPro" id="IPR025620">
    <property type="entry name" value="YlaH"/>
</dbReference>
<protein>
    <submittedName>
        <fullName evidence="2">YlaH-like family protein</fullName>
    </submittedName>
</protein>
<keyword evidence="1" id="KW-0472">Membrane</keyword>